<keyword evidence="4" id="KW-1185">Reference proteome</keyword>
<evidence type="ECO:0000313" key="4">
    <source>
        <dbReference type="Proteomes" id="UP000230750"/>
    </source>
</evidence>
<dbReference type="EMBL" id="MRZV01000568">
    <property type="protein sequence ID" value="PIK47626.1"/>
    <property type="molecule type" value="Genomic_DNA"/>
</dbReference>
<feature type="region of interest" description="Disordered" evidence="1">
    <location>
        <begin position="37"/>
        <end position="103"/>
    </location>
</feature>
<dbReference type="InterPro" id="IPR038718">
    <property type="entry name" value="SNF2-like_sf"/>
</dbReference>
<evidence type="ECO:0000259" key="2">
    <source>
        <dbReference type="PROSITE" id="PS51192"/>
    </source>
</evidence>
<proteinExistence type="predicted"/>
<dbReference type="InterPro" id="IPR044754">
    <property type="entry name" value="Isw1/2_DEXHc"/>
</dbReference>
<dbReference type="InterPro" id="IPR014001">
    <property type="entry name" value="Helicase_ATP-bd"/>
</dbReference>
<dbReference type="InterPro" id="IPR000330">
    <property type="entry name" value="SNF2_N"/>
</dbReference>
<evidence type="ECO:0000313" key="3">
    <source>
        <dbReference type="EMBL" id="PIK47626.1"/>
    </source>
</evidence>
<feature type="domain" description="Helicase ATP-binding" evidence="2">
    <location>
        <begin position="135"/>
        <end position="300"/>
    </location>
</feature>
<dbReference type="AlphaFoldDB" id="A0A2G8KI05"/>
<dbReference type="CDD" id="cd17997">
    <property type="entry name" value="DEXHc_SMARCA1_SMARCA5"/>
    <property type="match status" value="1"/>
</dbReference>
<sequence length="361" mass="41885">MFQSNLLYFGATVYQRESRSHCYRVFIGIIWKMAEPEEQQPTVSTKPEAEEAPKELKEEVKEEVPPQKPASYEEKLESDRSSSHRHRMTEQEEDEELLSESRKATSVITQFESNPNYIKNGEMRDYQVRGLNWMISLYEHGINGILADEMGLGKTLQTISLLGYMKHYRNIPSPHLIICPKSTLANWMAECQRWCPSLRAVCLIGDAESRSAFIRDVMLPGEWDVCITSYEMVIREKSVFKKFNWRYLCIDEAHRIKNEKSKLSEIVREFKTANRLLLTGTPLQNNLHELWALLNFLLPDVFNSSEDFDSWFNTQGCLDNTDLVSRLHGIVHPSFLSSRLGRCYDLSCCVVSNQTWKEDCS</sequence>
<organism evidence="3 4">
    <name type="scientific">Stichopus japonicus</name>
    <name type="common">Sea cucumber</name>
    <dbReference type="NCBI Taxonomy" id="307972"/>
    <lineage>
        <taxon>Eukaryota</taxon>
        <taxon>Metazoa</taxon>
        <taxon>Echinodermata</taxon>
        <taxon>Eleutherozoa</taxon>
        <taxon>Echinozoa</taxon>
        <taxon>Holothuroidea</taxon>
        <taxon>Aspidochirotacea</taxon>
        <taxon>Aspidochirotida</taxon>
        <taxon>Stichopodidae</taxon>
        <taxon>Apostichopus</taxon>
    </lineage>
</organism>
<dbReference type="STRING" id="307972.A0A2G8KI05"/>
<evidence type="ECO:0000256" key="1">
    <source>
        <dbReference type="SAM" id="MobiDB-lite"/>
    </source>
</evidence>
<dbReference type="SMART" id="SM00487">
    <property type="entry name" value="DEXDc"/>
    <property type="match status" value="1"/>
</dbReference>
<dbReference type="SUPFAM" id="SSF52540">
    <property type="entry name" value="P-loop containing nucleoside triphosphate hydrolases"/>
    <property type="match status" value="1"/>
</dbReference>
<name>A0A2G8KI05_STIJA</name>
<dbReference type="Gene3D" id="3.40.50.10810">
    <property type="entry name" value="Tandem AAA-ATPase domain"/>
    <property type="match status" value="1"/>
</dbReference>
<gene>
    <name evidence="3" type="ORF">BSL78_15490</name>
</gene>
<protein>
    <submittedName>
        <fullName evidence="3">Putative regulator of chromatin subfamily A member 5 isoform X4</fullName>
    </submittedName>
</protein>
<dbReference type="Pfam" id="PF00176">
    <property type="entry name" value="SNF2-rel_dom"/>
    <property type="match status" value="1"/>
</dbReference>
<dbReference type="PANTHER" id="PTHR10799">
    <property type="entry name" value="SNF2/RAD54 HELICASE FAMILY"/>
    <property type="match status" value="1"/>
</dbReference>
<feature type="compositionally biased region" description="Basic and acidic residues" evidence="1">
    <location>
        <begin position="47"/>
        <end position="82"/>
    </location>
</feature>
<dbReference type="PROSITE" id="PS51192">
    <property type="entry name" value="HELICASE_ATP_BIND_1"/>
    <property type="match status" value="1"/>
</dbReference>
<dbReference type="Proteomes" id="UP000230750">
    <property type="component" value="Unassembled WGS sequence"/>
</dbReference>
<reference evidence="3 4" key="1">
    <citation type="journal article" date="2017" name="PLoS Biol.">
        <title>The sea cucumber genome provides insights into morphological evolution and visceral regeneration.</title>
        <authorList>
            <person name="Zhang X."/>
            <person name="Sun L."/>
            <person name="Yuan J."/>
            <person name="Sun Y."/>
            <person name="Gao Y."/>
            <person name="Zhang L."/>
            <person name="Li S."/>
            <person name="Dai H."/>
            <person name="Hamel J.F."/>
            <person name="Liu C."/>
            <person name="Yu Y."/>
            <person name="Liu S."/>
            <person name="Lin W."/>
            <person name="Guo K."/>
            <person name="Jin S."/>
            <person name="Xu P."/>
            <person name="Storey K.B."/>
            <person name="Huan P."/>
            <person name="Zhang T."/>
            <person name="Zhou Y."/>
            <person name="Zhang J."/>
            <person name="Lin C."/>
            <person name="Li X."/>
            <person name="Xing L."/>
            <person name="Huo D."/>
            <person name="Sun M."/>
            <person name="Wang L."/>
            <person name="Mercier A."/>
            <person name="Li F."/>
            <person name="Yang H."/>
            <person name="Xiang J."/>
        </authorList>
    </citation>
    <scope>NUCLEOTIDE SEQUENCE [LARGE SCALE GENOMIC DNA]</scope>
    <source>
        <strain evidence="3">Shaxun</strain>
        <tissue evidence="3">Muscle</tissue>
    </source>
</reference>
<dbReference type="InterPro" id="IPR027417">
    <property type="entry name" value="P-loop_NTPase"/>
</dbReference>
<accession>A0A2G8KI05</accession>
<dbReference type="OrthoDB" id="5857104at2759"/>
<comment type="caution">
    <text evidence="3">The sequence shown here is derived from an EMBL/GenBank/DDBJ whole genome shotgun (WGS) entry which is preliminary data.</text>
</comment>
<dbReference type="FunFam" id="3.40.50.10810:FF:000101">
    <property type="entry name" value="SWI/SNF-related, matrix-associated, actin-dependent regulator of"/>
    <property type="match status" value="1"/>
</dbReference>
<dbReference type="GO" id="GO:0005524">
    <property type="term" value="F:ATP binding"/>
    <property type="evidence" value="ECO:0007669"/>
    <property type="project" value="InterPro"/>
</dbReference>